<reference evidence="9 10" key="2">
    <citation type="submission" date="2015-05" db="EMBL/GenBank/DDBJ databases">
        <title>Distinctive expansion of gene families associated with plant cell wall degradation and secondary metabolism in the genomes of grapevine trunk pathogens.</title>
        <authorList>
            <person name="Lawrence D.P."/>
            <person name="Travadon R."/>
            <person name="Rolshausen P.E."/>
            <person name="Baumgartner K."/>
        </authorList>
    </citation>
    <scope>NUCLEOTIDE SEQUENCE [LARGE SCALE GENOMIC DNA]</scope>
    <source>
        <strain evidence="9">DS831</strain>
    </source>
</reference>
<keyword evidence="3" id="KW-0809">Transit peptide</keyword>
<feature type="compositionally biased region" description="Low complexity" evidence="8">
    <location>
        <begin position="84"/>
        <end position="95"/>
    </location>
</feature>
<dbReference type="Proteomes" id="UP000034182">
    <property type="component" value="Unassembled WGS sequence"/>
</dbReference>
<keyword evidence="6" id="KW-0496">Mitochondrion</keyword>
<feature type="compositionally biased region" description="Basic residues" evidence="8">
    <location>
        <begin position="833"/>
        <end position="846"/>
    </location>
</feature>
<keyword evidence="5" id="KW-0411">Iron-sulfur</keyword>
<feature type="compositionally biased region" description="Basic and acidic residues" evidence="8">
    <location>
        <begin position="847"/>
        <end position="873"/>
    </location>
</feature>
<gene>
    <name evidence="9" type="ORF">UCDDS831_g02153</name>
</gene>
<comment type="caution">
    <text evidence="9">The sequence shown here is derived from an EMBL/GenBank/DDBJ whole genome shotgun (WGS) entry which is preliminary data.</text>
</comment>
<feature type="compositionally biased region" description="Polar residues" evidence="8">
    <location>
        <begin position="113"/>
        <end position="125"/>
    </location>
</feature>
<sequence>MLSTRPLQSICTACRSKLRTGATATWSASSRASLHKRIRLSAPPPTHSCSPLHRRHFSASTRDRNEQSSSTSADNNNNHDDPAADAADAADATAATEPNEQGETNVAEGEENTGANNSEQQQQWAQPEEGEAEETQHAKPTYAQLEAAARQARQAFGEALPEALLSQEEFVVYERLYGAPLRIAPEEVLRAEAEAEAERLQHPEEVLEGERMADTLWVEGKDGKLEEVEYYYGAAEGAKAAEVLNEDEVLAEQMEAMEMEGEEGEEEEDDGPTGDQIRTHPLTLIGRFATRPTTLQLPKKEFIEPVSDILAAANNKHLAEVSSRVFGGHRLPHSTATPRPMGGELVQKPIPLEPSQLSMSPMEGDSYLAAVMPGTYAAITSILVEVRKRLGTEWIEGLLKKEHGPLILDVSSGGAGVVALREILKAEWERMQEASGSSPTAAPTGKASVITGSDTMRRRVARFLENTTFLPRLPDPILPGEKVGPKARKVYDIVMAPHSLWSIKEDYLRKAAVQKYWSLLNPNGGILILMEKGLPRGFEVIAGARALLLDNHIASPGATHVETQPLNHLDQTNKARVSKKEEGMIVAPCTNHAGCPMYTIPGISRNRKDFCYFKQRFIRPPYLQRLLGAKDRNHEDVQFSYLAVRRGDDMRRGEDPVLQGEEGMLRAFEGLGDRHRNPLEELDDVDDAELEVAAGAEASESAAAAAATVSEIEPAIAQEEQVAEEDYGEATSLTLSLPRMILPPLKRRGHVILDVCTPAGRLERWTVPRSFGRQAYRDARKSRWGDLWALGAATRVPRTVRLGRKDEAGPAVTDKIMASAVRDEEKTKLSKKDKAKLKHERGKNWKKGKETRRMERERRDVEREASGDDDKLW</sequence>
<dbReference type="EMBL" id="LAQI01000043">
    <property type="protein sequence ID" value="KKY25246.1"/>
    <property type="molecule type" value="Genomic_DNA"/>
</dbReference>
<evidence type="ECO:0000256" key="7">
    <source>
        <dbReference type="ARBA" id="ARBA00045681"/>
    </source>
</evidence>
<evidence type="ECO:0000256" key="1">
    <source>
        <dbReference type="ARBA" id="ARBA00004173"/>
    </source>
</evidence>
<evidence type="ECO:0000256" key="8">
    <source>
        <dbReference type="SAM" id="MobiDB-lite"/>
    </source>
</evidence>
<evidence type="ECO:0000313" key="9">
    <source>
        <dbReference type="EMBL" id="KKY25246.1"/>
    </source>
</evidence>
<keyword evidence="4" id="KW-0408">Iron</keyword>
<keyword evidence="9" id="KW-0689">Ribosomal protein</keyword>
<feature type="compositionally biased region" description="Basic and acidic residues" evidence="8">
    <location>
        <begin position="821"/>
        <end position="832"/>
    </location>
</feature>
<dbReference type="PANTHER" id="PTHR13184">
    <property type="entry name" value="37S RIBOSOMAL PROTEIN S22"/>
    <property type="match status" value="1"/>
</dbReference>
<dbReference type="GO" id="GO:0006412">
    <property type="term" value="P:translation"/>
    <property type="evidence" value="ECO:0007669"/>
    <property type="project" value="InterPro"/>
</dbReference>
<evidence type="ECO:0000256" key="5">
    <source>
        <dbReference type="ARBA" id="ARBA00023014"/>
    </source>
</evidence>
<dbReference type="GO" id="GO:0051536">
    <property type="term" value="F:iron-sulfur cluster binding"/>
    <property type="evidence" value="ECO:0007669"/>
    <property type="project" value="UniProtKB-KW"/>
</dbReference>
<comment type="function">
    <text evidence="7">Mitochondrial ribosome (mitoribosome) assembly factor. Binds at the interface of the head and body domains of the mitochondrial small ribosomal subunit (mt-SSU), occluding the mRNA channel and preventing compaction of the head domain towards the body. Probable inactive methyltransferase: retains the characteristic folding and ability to bind S-adenosyl-L-methionine, but it probably lost its methyltransferase activity.</text>
</comment>
<dbReference type="GO" id="GO:0046872">
    <property type="term" value="F:metal ion binding"/>
    <property type="evidence" value="ECO:0007669"/>
    <property type="project" value="UniProtKB-KW"/>
</dbReference>
<evidence type="ECO:0000256" key="2">
    <source>
        <dbReference type="ARBA" id="ARBA00022723"/>
    </source>
</evidence>
<organism evidence="9 10">
    <name type="scientific">Diplodia seriata</name>
    <dbReference type="NCBI Taxonomy" id="420778"/>
    <lineage>
        <taxon>Eukaryota</taxon>
        <taxon>Fungi</taxon>
        <taxon>Dikarya</taxon>
        <taxon>Ascomycota</taxon>
        <taxon>Pezizomycotina</taxon>
        <taxon>Dothideomycetes</taxon>
        <taxon>Dothideomycetes incertae sedis</taxon>
        <taxon>Botryosphaeriales</taxon>
        <taxon>Botryosphaeriaceae</taxon>
        <taxon>Diplodia</taxon>
    </lineage>
</organism>
<evidence type="ECO:0000256" key="3">
    <source>
        <dbReference type="ARBA" id="ARBA00022946"/>
    </source>
</evidence>
<feature type="region of interest" description="Disordered" evidence="8">
    <location>
        <begin position="40"/>
        <end position="138"/>
    </location>
</feature>
<accession>A0A0G2ESV5</accession>
<name>A0A0G2ESV5_9PEZI</name>
<evidence type="ECO:0000256" key="4">
    <source>
        <dbReference type="ARBA" id="ARBA00023004"/>
    </source>
</evidence>
<proteinExistence type="predicted"/>
<protein>
    <submittedName>
        <fullName evidence="9">Putative 37s ribosomal protein rsm22</fullName>
    </submittedName>
</protein>
<keyword evidence="9" id="KW-0687">Ribonucleoprotein</keyword>
<dbReference type="AlphaFoldDB" id="A0A0G2ESV5"/>
<dbReference type="GO" id="GO:0008168">
    <property type="term" value="F:methyltransferase activity"/>
    <property type="evidence" value="ECO:0007669"/>
    <property type="project" value="InterPro"/>
</dbReference>
<feature type="region of interest" description="Disordered" evidence="8">
    <location>
        <begin position="821"/>
        <end position="873"/>
    </location>
</feature>
<evidence type="ECO:0000256" key="6">
    <source>
        <dbReference type="ARBA" id="ARBA00023128"/>
    </source>
</evidence>
<dbReference type="Pfam" id="PF09243">
    <property type="entry name" value="Rsm22"/>
    <property type="match status" value="2"/>
</dbReference>
<comment type="subcellular location">
    <subcellularLocation>
        <location evidence="1">Mitochondrion</location>
    </subcellularLocation>
</comment>
<reference evidence="9 10" key="1">
    <citation type="submission" date="2015-03" db="EMBL/GenBank/DDBJ databases">
        <authorList>
            <person name="Morales-Cruz A."/>
            <person name="Amrine K.C."/>
            <person name="Cantu D."/>
        </authorList>
    </citation>
    <scope>NUCLEOTIDE SEQUENCE [LARGE SCALE GENOMIC DNA]</scope>
    <source>
        <strain evidence="9">DS831</strain>
    </source>
</reference>
<dbReference type="GO" id="GO:0003735">
    <property type="term" value="F:structural constituent of ribosome"/>
    <property type="evidence" value="ECO:0007669"/>
    <property type="project" value="TreeGrafter"/>
</dbReference>
<dbReference type="PANTHER" id="PTHR13184:SF5">
    <property type="entry name" value="METHYLTRANSFERASE-LIKE PROTEIN 17, MITOCHONDRIAL"/>
    <property type="match status" value="1"/>
</dbReference>
<keyword evidence="2" id="KW-0479">Metal-binding</keyword>
<dbReference type="GO" id="GO:0005763">
    <property type="term" value="C:mitochondrial small ribosomal subunit"/>
    <property type="evidence" value="ECO:0007669"/>
    <property type="project" value="TreeGrafter"/>
</dbReference>
<dbReference type="InterPro" id="IPR015324">
    <property type="entry name" value="Ribosomal_Rsm22-like"/>
</dbReference>
<dbReference type="InterPro" id="IPR052571">
    <property type="entry name" value="Mt_RNA_Methyltransferase"/>
</dbReference>
<evidence type="ECO:0000313" key="10">
    <source>
        <dbReference type="Proteomes" id="UP000034182"/>
    </source>
</evidence>